<reference evidence="2 3" key="1">
    <citation type="submission" date="2005-07" db="EMBL/GenBank/DDBJ databases">
        <authorList>
            <person name="Mural R.J."/>
            <person name="Li P.W."/>
            <person name="Adams M.D."/>
            <person name="Amanatides P.G."/>
            <person name="Baden-Tillson H."/>
            <person name="Barnstead M."/>
            <person name="Chin S.H."/>
            <person name="Dew I."/>
            <person name="Evans C.A."/>
            <person name="Ferriera S."/>
            <person name="Flanigan M."/>
            <person name="Fosler C."/>
            <person name="Glodek A."/>
            <person name="Gu Z."/>
            <person name="Holt R.A."/>
            <person name="Jennings D."/>
            <person name="Kraft C.L."/>
            <person name="Lu F."/>
            <person name="Nguyen T."/>
            <person name="Nusskern D.R."/>
            <person name="Pfannkoch C.M."/>
            <person name="Sitter C."/>
            <person name="Sutton G.G."/>
            <person name="Venter J.C."/>
            <person name="Wang Z."/>
            <person name="Woodage T."/>
            <person name="Zheng X.H."/>
            <person name="Zhong F."/>
        </authorList>
    </citation>
    <scope>NUCLEOTIDE SEQUENCE [LARGE SCALE GENOMIC DNA]</scope>
    <source>
        <strain>BN</strain>
        <strain evidence="3">Sprague-Dawley</strain>
    </source>
</reference>
<sequence>MGGCERKREKERVLATFTGSPSFILLILIACGLQLMAPWTSPPAVFISPSACLCLLPGASGGWDSRL</sequence>
<dbReference type="AlphaFoldDB" id="A6HUF7"/>
<dbReference type="Proteomes" id="UP000234681">
    <property type="component" value="Chromosome 15"/>
</dbReference>
<accession>A6HUF7</accession>
<evidence type="ECO:0000256" key="1">
    <source>
        <dbReference type="SAM" id="Phobius"/>
    </source>
</evidence>
<keyword evidence="1" id="KW-0812">Transmembrane</keyword>
<organism evidence="2 3">
    <name type="scientific">Rattus norvegicus</name>
    <name type="common">Rat</name>
    <dbReference type="NCBI Taxonomy" id="10116"/>
    <lineage>
        <taxon>Eukaryota</taxon>
        <taxon>Metazoa</taxon>
        <taxon>Chordata</taxon>
        <taxon>Craniata</taxon>
        <taxon>Vertebrata</taxon>
        <taxon>Euteleostomi</taxon>
        <taxon>Mammalia</taxon>
        <taxon>Eutheria</taxon>
        <taxon>Euarchontoglires</taxon>
        <taxon>Glires</taxon>
        <taxon>Rodentia</taxon>
        <taxon>Myomorpha</taxon>
        <taxon>Muroidea</taxon>
        <taxon>Muridae</taxon>
        <taxon>Murinae</taxon>
        <taxon>Rattus</taxon>
    </lineage>
</organism>
<proteinExistence type="predicted"/>
<dbReference type="PROSITE" id="PS51257">
    <property type="entry name" value="PROKAR_LIPOPROTEIN"/>
    <property type="match status" value="1"/>
</dbReference>
<name>A6HUF7_RAT</name>
<feature type="transmembrane region" description="Helical" evidence="1">
    <location>
        <begin position="12"/>
        <end position="37"/>
    </location>
</feature>
<gene>
    <name evidence="2" type="ORF">rCG_37207</name>
</gene>
<evidence type="ECO:0000313" key="3">
    <source>
        <dbReference type="Proteomes" id="UP000234681"/>
    </source>
</evidence>
<keyword evidence="1" id="KW-0472">Membrane</keyword>
<protein>
    <submittedName>
        <fullName evidence="2">RCG37207, isoform CRA_b</fullName>
    </submittedName>
</protein>
<evidence type="ECO:0000313" key="2">
    <source>
        <dbReference type="EMBL" id="EDM02520.1"/>
    </source>
</evidence>
<keyword evidence="1" id="KW-1133">Transmembrane helix</keyword>
<dbReference type="EMBL" id="CH473951">
    <property type="protein sequence ID" value="EDM02520.1"/>
    <property type="molecule type" value="Genomic_DNA"/>
</dbReference>